<keyword evidence="2" id="KW-0732">Signal</keyword>
<reference evidence="4" key="1">
    <citation type="submission" date="2016-10" db="EMBL/GenBank/DDBJ databases">
        <authorList>
            <person name="Varghese N."/>
            <person name="Submissions S."/>
        </authorList>
    </citation>
    <scope>NUCLEOTIDE SEQUENCE [LARGE SCALE GENOMIC DNA]</scope>
    <source>
        <strain evidence="4">KCTC 32247</strain>
    </source>
</reference>
<accession>A0A1H1ZI96</accession>
<evidence type="ECO:0000256" key="2">
    <source>
        <dbReference type="SAM" id="SignalP"/>
    </source>
</evidence>
<dbReference type="STRING" id="1392877.SAMN05216221_4269"/>
<sequence>MLRLSLILALTFSLVLPYFGSTASARPTEPCPMQSSLPHQDHTSPLQAPCCEHMEDAVDSLSKSPCKPGQECKTSGLLQAVEIKAAPLQHPVPGTPLAQPPIQREPTPLWRPPCVA</sequence>
<feature type="chain" id="PRO_5009267726" evidence="2">
    <location>
        <begin position="26"/>
        <end position="116"/>
    </location>
</feature>
<dbReference type="EMBL" id="LT629751">
    <property type="protein sequence ID" value="SDT33287.1"/>
    <property type="molecule type" value="Genomic_DNA"/>
</dbReference>
<name>A0A1H1ZI96_9PSED</name>
<dbReference type="Proteomes" id="UP000243359">
    <property type="component" value="Chromosome I"/>
</dbReference>
<evidence type="ECO:0000313" key="3">
    <source>
        <dbReference type="EMBL" id="SDT33287.1"/>
    </source>
</evidence>
<dbReference type="AlphaFoldDB" id="A0A1H1ZI96"/>
<proteinExistence type="predicted"/>
<keyword evidence="4" id="KW-1185">Reference proteome</keyword>
<protein>
    <submittedName>
        <fullName evidence="3">Uncharacterized protein</fullName>
    </submittedName>
</protein>
<evidence type="ECO:0000256" key="1">
    <source>
        <dbReference type="SAM" id="MobiDB-lite"/>
    </source>
</evidence>
<feature type="region of interest" description="Disordered" evidence="1">
    <location>
        <begin position="91"/>
        <end position="116"/>
    </location>
</feature>
<evidence type="ECO:0000313" key="4">
    <source>
        <dbReference type="Proteomes" id="UP000243359"/>
    </source>
</evidence>
<feature type="signal peptide" evidence="2">
    <location>
        <begin position="1"/>
        <end position="25"/>
    </location>
</feature>
<gene>
    <name evidence="3" type="ORF">SAMN05216221_4269</name>
</gene>
<organism evidence="3 4">
    <name type="scientific">Pseudomonas oryzae</name>
    <dbReference type="NCBI Taxonomy" id="1392877"/>
    <lineage>
        <taxon>Bacteria</taxon>
        <taxon>Pseudomonadati</taxon>
        <taxon>Pseudomonadota</taxon>
        <taxon>Gammaproteobacteria</taxon>
        <taxon>Pseudomonadales</taxon>
        <taxon>Pseudomonadaceae</taxon>
        <taxon>Pseudomonas</taxon>
    </lineage>
</organism>